<reference evidence="1 2" key="1">
    <citation type="journal article" date="2015" name="Nat. Commun.">
        <title>Production of butyrate from lysine and the Amadori product fructoselysine by a human gut commensal.</title>
        <authorList>
            <person name="Bui T.P."/>
            <person name="Ritari J."/>
            <person name="Boeren S."/>
            <person name="de Waard P."/>
            <person name="Plugge C.M."/>
            <person name="de Vos W.M."/>
        </authorList>
    </citation>
    <scope>NUCLEOTIDE SEQUENCE [LARGE SCALE GENOMIC DNA]</scope>
    <source>
        <strain evidence="1 2">AF211</strain>
    </source>
</reference>
<keyword evidence="2" id="KW-1185">Reference proteome</keyword>
<evidence type="ECO:0000313" key="1">
    <source>
        <dbReference type="EMBL" id="ALP94778.1"/>
    </source>
</evidence>
<dbReference type="KEGG" id="ibu:IB211_02387c"/>
<gene>
    <name evidence="1" type="ORF">IB211_02387c</name>
</gene>
<reference evidence="2" key="2">
    <citation type="submission" date="2015-04" db="EMBL/GenBank/DDBJ databases">
        <title>A butyrogenic pathway from the amino acid lysine in a human gut commensal.</title>
        <authorList>
            <person name="de Vos W.M."/>
            <person name="Bui N.T.P."/>
            <person name="Plugge C.M."/>
            <person name="Ritari J."/>
        </authorList>
    </citation>
    <scope>NUCLEOTIDE SEQUENCE [LARGE SCALE GENOMIC DNA]</scope>
    <source>
        <strain evidence="2">AF211</strain>
    </source>
</reference>
<dbReference type="EMBL" id="CP011307">
    <property type="protein sequence ID" value="ALP94778.1"/>
    <property type="molecule type" value="Genomic_DNA"/>
</dbReference>
<protein>
    <submittedName>
        <fullName evidence="1">Uncharacterized protein</fullName>
    </submittedName>
</protein>
<proteinExistence type="predicted"/>
<dbReference type="AlphaFoldDB" id="A0A0S2W601"/>
<evidence type="ECO:0000313" key="2">
    <source>
        <dbReference type="Proteomes" id="UP000064844"/>
    </source>
</evidence>
<dbReference type="STRING" id="1297617.IB211_02387c"/>
<organism evidence="1 2">
    <name type="scientific">Intestinimonas butyriciproducens</name>
    <dbReference type="NCBI Taxonomy" id="1297617"/>
    <lineage>
        <taxon>Bacteria</taxon>
        <taxon>Bacillati</taxon>
        <taxon>Bacillota</taxon>
        <taxon>Clostridia</taxon>
        <taxon>Eubacteriales</taxon>
        <taxon>Intestinimonas</taxon>
    </lineage>
</organism>
<dbReference type="Proteomes" id="UP000064844">
    <property type="component" value="Chromosome"/>
</dbReference>
<accession>A0A0S2W601</accession>
<sequence>MARRQAKNKKFFSVCFLTRRIFLERANVCGETLDQKITNDNLISNVQKEAEEIQFE</sequence>
<name>A0A0S2W601_9FIRM</name>